<keyword evidence="2" id="KW-1185">Reference proteome</keyword>
<proteinExistence type="predicted"/>
<evidence type="ECO:0000313" key="2">
    <source>
        <dbReference type="Proteomes" id="UP000324222"/>
    </source>
</evidence>
<comment type="caution">
    <text evidence="1">The sequence shown here is derived from an EMBL/GenBank/DDBJ whole genome shotgun (WGS) entry which is preliminary data.</text>
</comment>
<dbReference type="EMBL" id="VSRR010004187">
    <property type="protein sequence ID" value="MPC38847.1"/>
    <property type="molecule type" value="Genomic_DNA"/>
</dbReference>
<organism evidence="1 2">
    <name type="scientific">Portunus trituberculatus</name>
    <name type="common">Swimming crab</name>
    <name type="synonym">Neptunus trituberculatus</name>
    <dbReference type="NCBI Taxonomy" id="210409"/>
    <lineage>
        <taxon>Eukaryota</taxon>
        <taxon>Metazoa</taxon>
        <taxon>Ecdysozoa</taxon>
        <taxon>Arthropoda</taxon>
        <taxon>Crustacea</taxon>
        <taxon>Multicrustacea</taxon>
        <taxon>Malacostraca</taxon>
        <taxon>Eumalacostraca</taxon>
        <taxon>Eucarida</taxon>
        <taxon>Decapoda</taxon>
        <taxon>Pleocyemata</taxon>
        <taxon>Brachyura</taxon>
        <taxon>Eubrachyura</taxon>
        <taxon>Portunoidea</taxon>
        <taxon>Portunidae</taxon>
        <taxon>Portuninae</taxon>
        <taxon>Portunus</taxon>
    </lineage>
</organism>
<gene>
    <name evidence="1" type="ORF">E2C01_032363</name>
</gene>
<protein>
    <submittedName>
        <fullName evidence="1">Uncharacterized protein</fullName>
    </submittedName>
</protein>
<name>A0A5B7F038_PORTR</name>
<dbReference type="Proteomes" id="UP000324222">
    <property type="component" value="Unassembled WGS sequence"/>
</dbReference>
<dbReference type="AlphaFoldDB" id="A0A5B7F038"/>
<accession>A0A5B7F038</accession>
<evidence type="ECO:0000313" key="1">
    <source>
        <dbReference type="EMBL" id="MPC38847.1"/>
    </source>
</evidence>
<sequence>MTCGDRVRSVGGGYGGATVAWRGGRKMRVGRGAPRPASLHGVVFVSRGFAVLWWQVTPWWCLLNVVMVTWHDRGSRHRRGTGSSISLFSLAPETLPPSISPGSFIILSPQLQLNPSLFPPSLRPS</sequence>
<reference evidence="1 2" key="1">
    <citation type="submission" date="2019-05" db="EMBL/GenBank/DDBJ databases">
        <title>Another draft genome of Portunus trituberculatus and its Hox gene families provides insights of decapod evolution.</title>
        <authorList>
            <person name="Jeong J.-H."/>
            <person name="Song I."/>
            <person name="Kim S."/>
            <person name="Choi T."/>
            <person name="Kim D."/>
            <person name="Ryu S."/>
            <person name="Kim W."/>
        </authorList>
    </citation>
    <scope>NUCLEOTIDE SEQUENCE [LARGE SCALE GENOMIC DNA]</scope>
    <source>
        <tissue evidence="1">Muscle</tissue>
    </source>
</reference>